<dbReference type="Proteomes" id="UP000826014">
    <property type="component" value="Chromosome"/>
</dbReference>
<dbReference type="EMBL" id="CP075587">
    <property type="protein sequence ID" value="QYF48085.1"/>
    <property type="molecule type" value="Genomic_DNA"/>
</dbReference>
<feature type="chain" id="PRO_5047388623" evidence="1">
    <location>
        <begin position="21"/>
        <end position="224"/>
    </location>
</feature>
<protein>
    <submittedName>
        <fullName evidence="2">Uncharacterized protein</fullName>
    </submittedName>
</protein>
<feature type="signal peptide" evidence="1">
    <location>
        <begin position="1"/>
        <end position="20"/>
    </location>
</feature>
<keyword evidence="3" id="KW-1185">Reference proteome</keyword>
<evidence type="ECO:0000313" key="2">
    <source>
        <dbReference type="EMBL" id="QYF48085.1"/>
    </source>
</evidence>
<gene>
    <name evidence="2" type="ORF">RHABOEDO_000184</name>
</gene>
<sequence length="224" mass="25498">MKKYLLAIGLALLQTTFSMARDHSPAQNNEFEKEGYISQDSSKEFTDTSDLVGARNAKQLQVDMIQRDVVHNGDDRYDNNSRRWGRKRADDELNNADGCCAPKPKCCKPKCPKPKCCKPKCCPKPKRCKPKCPKPCCKPCEPTRQPACTTDGCCVPKREPACTTDGCCDSTRFMQSEKPKCCKPKTYCKRTPKCCDDNTMRDDSNYRDRSNTINRRDRNALRDM</sequence>
<keyword evidence="1" id="KW-0732">Signal</keyword>
<accession>A0ABX8V4Y2</accession>
<evidence type="ECO:0000313" key="3">
    <source>
        <dbReference type="Proteomes" id="UP000826014"/>
    </source>
</evidence>
<reference evidence="2 3" key="1">
    <citation type="journal article" date="2022" name="bioRxiv">
        <title>Ecology and evolution of chlamydial symbionts of arthropods.</title>
        <authorList>
            <person name="Halter T."/>
            <person name="Koestlbacher S."/>
            <person name="Collingro A."/>
            <person name="Sixt B.S."/>
            <person name="Toenshoff E.R."/>
            <person name="Hendrickx F."/>
            <person name="Kostanjsek R."/>
            <person name="Horn M."/>
        </authorList>
    </citation>
    <scope>NUCLEOTIDE SEQUENCE [LARGE SCALE GENOMIC DNA]</scope>
    <source>
        <strain evidence="2">W744xW776</strain>
    </source>
</reference>
<organism evidence="2 3">
    <name type="scientific">Candidatus Rhabdochlamydia oedothoracis</name>
    <dbReference type="NCBI Taxonomy" id="2720720"/>
    <lineage>
        <taxon>Bacteria</taxon>
        <taxon>Pseudomonadati</taxon>
        <taxon>Chlamydiota</taxon>
        <taxon>Chlamydiia</taxon>
        <taxon>Parachlamydiales</taxon>
        <taxon>Candidatus Rhabdochlamydiaceae</taxon>
        <taxon>Candidatus Rhabdochlamydia</taxon>
    </lineage>
</organism>
<evidence type="ECO:0000256" key="1">
    <source>
        <dbReference type="SAM" id="SignalP"/>
    </source>
</evidence>
<name>A0ABX8V4Y2_9BACT</name>
<proteinExistence type="predicted"/>